<evidence type="ECO:0000256" key="2">
    <source>
        <dbReference type="SAM" id="Phobius"/>
    </source>
</evidence>
<keyword evidence="2" id="KW-0812">Transmembrane</keyword>
<keyword evidence="2" id="KW-1133">Transmembrane helix</keyword>
<protein>
    <submittedName>
        <fullName evidence="3">Uncharacterized protein</fullName>
    </submittedName>
</protein>
<evidence type="ECO:0000256" key="1">
    <source>
        <dbReference type="SAM" id="Coils"/>
    </source>
</evidence>
<evidence type="ECO:0000313" key="3">
    <source>
        <dbReference type="EMBL" id="QHT05447.1"/>
    </source>
</evidence>
<name>A0A6C0CMJ1_9ZZZZ</name>
<accession>A0A6C0CMJ1</accession>
<feature type="coiled-coil region" evidence="1">
    <location>
        <begin position="4"/>
        <end position="31"/>
    </location>
</feature>
<organism evidence="3">
    <name type="scientific">viral metagenome</name>
    <dbReference type="NCBI Taxonomy" id="1070528"/>
    <lineage>
        <taxon>unclassified sequences</taxon>
        <taxon>metagenomes</taxon>
        <taxon>organismal metagenomes</taxon>
    </lineage>
</organism>
<keyword evidence="2" id="KW-0472">Membrane</keyword>
<reference evidence="3" key="1">
    <citation type="journal article" date="2020" name="Nature">
        <title>Giant virus diversity and host interactions through global metagenomics.</title>
        <authorList>
            <person name="Schulz F."/>
            <person name="Roux S."/>
            <person name="Paez-Espino D."/>
            <person name="Jungbluth S."/>
            <person name="Walsh D.A."/>
            <person name="Denef V.J."/>
            <person name="McMahon K.D."/>
            <person name="Konstantinidis K.T."/>
            <person name="Eloe-Fadrosh E.A."/>
            <person name="Kyrpides N.C."/>
            <person name="Woyke T."/>
        </authorList>
    </citation>
    <scope>NUCLEOTIDE SEQUENCE</scope>
    <source>
        <strain evidence="3">GVMAG-M-3300021375-17</strain>
    </source>
</reference>
<dbReference type="AlphaFoldDB" id="A0A6C0CMJ1"/>
<sequence>MTNLKAYHTELEKIQTNKENLEVLYDCYNNNQPVDGGNFDYSVACSNGRTFSDMYGEFLDVAYSSNSYPAFLQDIKDISGGLQTALANTDIPDKHKDIVSLRNKLDNKMRDLYNPEMNDINIMHTSSVYSSLAWTILATSVLYYLFLKLSRD</sequence>
<feature type="transmembrane region" description="Helical" evidence="2">
    <location>
        <begin position="128"/>
        <end position="147"/>
    </location>
</feature>
<proteinExistence type="predicted"/>
<dbReference type="EMBL" id="MN739454">
    <property type="protein sequence ID" value="QHT05447.1"/>
    <property type="molecule type" value="Genomic_DNA"/>
</dbReference>
<keyword evidence="1" id="KW-0175">Coiled coil</keyword>